<evidence type="ECO:0000256" key="7">
    <source>
        <dbReference type="ARBA" id="ARBA00023004"/>
    </source>
</evidence>
<dbReference type="STRING" id="1396821.SAMN05444515_1096"/>
<dbReference type="PROSITE" id="PS00438">
    <property type="entry name" value="CATALASE_2"/>
    <property type="match status" value="1"/>
</dbReference>
<dbReference type="Pfam" id="PF00199">
    <property type="entry name" value="Catalase"/>
    <property type="match status" value="1"/>
</dbReference>
<evidence type="ECO:0000256" key="6">
    <source>
        <dbReference type="ARBA" id="ARBA00023002"/>
    </source>
</evidence>
<organism evidence="11 12">
    <name type="scientific">Ectothiorhodospira marina</name>
    <dbReference type="NCBI Taxonomy" id="1396821"/>
    <lineage>
        <taxon>Bacteria</taxon>
        <taxon>Pseudomonadati</taxon>
        <taxon>Pseudomonadota</taxon>
        <taxon>Gammaproteobacteria</taxon>
        <taxon>Chromatiales</taxon>
        <taxon>Ectothiorhodospiraceae</taxon>
        <taxon>Ectothiorhodospira</taxon>
    </lineage>
</organism>
<dbReference type="InterPro" id="IPR011614">
    <property type="entry name" value="Catalase_core"/>
</dbReference>
<evidence type="ECO:0000313" key="11">
    <source>
        <dbReference type="EMBL" id="SEL07605.1"/>
    </source>
</evidence>
<dbReference type="EC" id="1.11.1.6" evidence="2"/>
<dbReference type="GO" id="GO:0020037">
    <property type="term" value="F:heme binding"/>
    <property type="evidence" value="ECO:0007669"/>
    <property type="project" value="InterPro"/>
</dbReference>
<dbReference type="InterPro" id="IPR024712">
    <property type="entry name" value="Catalase_clade2"/>
</dbReference>
<dbReference type="InterPro" id="IPR024708">
    <property type="entry name" value="Catalase_AS"/>
</dbReference>
<evidence type="ECO:0000256" key="1">
    <source>
        <dbReference type="ARBA" id="ARBA00001971"/>
    </source>
</evidence>
<feature type="region of interest" description="Disordered" evidence="9">
    <location>
        <begin position="1"/>
        <end position="37"/>
    </location>
</feature>
<keyword evidence="3" id="KW-0575">Peroxidase</keyword>
<gene>
    <name evidence="11" type="ORF">SAMN05444515_1096</name>
</gene>
<feature type="domain" description="Catalase core" evidence="10">
    <location>
        <begin position="123"/>
        <end position="191"/>
    </location>
</feature>
<dbReference type="PANTHER" id="PTHR42821:SF1">
    <property type="entry name" value="CATALASE-B"/>
    <property type="match status" value="1"/>
</dbReference>
<keyword evidence="7" id="KW-0408">Iron</keyword>
<dbReference type="RefSeq" id="WP_245740736.1">
    <property type="nucleotide sequence ID" value="NZ_FOAA01000009.1"/>
</dbReference>
<evidence type="ECO:0000256" key="8">
    <source>
        <dbReference type="ARBA" id="ARBA00023324"/>
    </source>
</evidence>
<protein>
    <recommendedName>
        <fullName evidence="2">catalase</fullName>
        <ecNumber evidence="2">1.11.1.6</ecNumber>
    </recommendedName>
</protein>
<dbReference type="Proteomes" id="UP000199256">
    <property type="component" value="Unassembled WGS sequence"/>
</dbReference>
<evidence type="ECO:0000256" key="3">
    <source>
        <dbReference type="ARBA" id="ARBA00022559"/>
    </source>
</evidence>
<dbReference type="PROSITE" id="PS51402">
    <property type="entry name" value="CATALASE_3"/>
    <property type="match status" value="1"/>
</dbReference>
<proteinExistence type="predicted"/>
<evidence type="ECO:0000259" key="10">
    <source>
        <dbReference type="Pfam" id="PF00199"/>
    </source>
</evidence>
<sequence length="214" mass="22590">MATHKRPARPSQKPKGDRSATAGQGGDSVLESNDIAAEQARASDEFVAQMPYNSIKELEYGYDNAVAPPAGVTVEPDSGALTASTATEEVETEKTGGAARLGTNATIASLDRVRVDASDRPLTTNQGVGIADNQNTLKAGLRGPSLLEDFILREKITHFDHERIPERIVHARGSGAHGYFEAYGALTQYNEISRSGSRAQTGAASWDASSGFGA</sequence>
<dbReference type="GO" id="GO:0042744">
    <property type="term" value="P:hydrogen peroxide catabolic process"/>
    <property type="evidence" value="ECO:0007669"/>
    <property type="project" value="UniProtKB-KW"/>
</dbReference>
<comment type="cofactor">
    <cofactor evidence="1">
        <name>heme</name>
        <dbReference type="ChEBI" id="CHEBI:30413"/>
    </cofactor>
</comment>
<evidence type="ECO:0000256" key="9">
    <source>
        <dbReference type="SAM" id="MobiDB-lite"/>
    </source>
</evidence>
<dbReference type="EMBL" id="FOAA01000009">
    <property type="protein sequence ID" value="SEL07605.1"/>
    <property type="molecule type" value="Genomic_DNA"/>
</dbReference>
<dbReference type="Gene3D" id="2.40.180.10">
    <property type="entry name" value="Catalase core domain"/>
    <property type="match status" value="1"/>
</dbReference>
<dbReference type="SUPFAM" id="SSF56634">
    <property type="entry name" value="Heme-dependent catalase-like"/>
    <property type="match status" value="1"/>
</dbReference>
<keyword evidence="5" id="KW-0479">Metal-binding</keyword>
<name>A0A1H7MA40_9GAMM</name>
<evidence type="ECO:0000313" key="12">
    <source>
        <dbReference type="Proteomes" id="UP000199256"/>
    </source>
</evidence>
<evidence type="ECO:0000256" key="4">
    <source>
        <dbReference type="ARBA" id="ARBA00022617"/>
    </source>
</evidence>
<dbReference type="GO" id="GO:0005829">
    <property type="term" value="C:cytosol"/>
    <property type="evidence" value="ECO:0007669"/>
    <property type="project" value="TreeGrafter"/>
</dbReference>
<dbReference type="GO" id="GO:0046872">
    <property type="term" value="F:metal ion binding"/>
    <property type="evidence" value="ECO:0007669"/>
    <property type="project" value="UniProtKB-KW"/>
</dbReference>
<dbReference type="PANTHER" id="PTHR42821">
    <property type="entry name" value="CATALASE"/>
    <property type="match status" value="1"/>
</dbReference>
<dbReference type="GO" id="GO:0006979">
    <property type="term" value="P:response to oxidative stress"/>
    <property type="evidence" value="ECO:0007669"/>
    <property type="project" value="InterPro"/>
</dbReference>
<dbReference type="InterPro" id="IPR018028">
    <property type="entry name" value="Catalase"/>
</dbReference>
<dbReference type="AlphaFoldDB" id="A0A1H7MA40"/>
<evidence type="ECO:0000256" key="5">
    <source>
        <dbReference type="ARBA" id="ARBA00022723"/>
    </source>
</evidence>
<evidence type="ECO:0000256" key="2">
    <source>
        <dbReference type="ARBA" id="ARBA00012314"/>
    </source>
</evidence>
<keyword evidence="4" id="KW-0349">Heme</keyword>
<dbReference type="GO" id="GO:0004096">
    <property type="term" value="F:catalase activity"/>
    <property type="evidence" value="ECO:0007669"/>
    <property type="project" value="UniProtKB-EC"/>
</dbReference>
<keyword evidence="12" id="KW-1185">Reference proteome</keyword>
<keyword evidence="8" id="KW-0376">Hydrogen peroxide</keyword>
<accession>A0A1H7MA40</accession>
<keyword evidence="6" id="KW-0560">Oxidoreductase</keyword>
<dbReference type="InterPro" id="IPR020835">
    <property type="entry name" value="Catalase_sf"/>
</dbReference>
<reference evidence="12" key="1">
    <citation type="submission" date="2016-10" db="EMBL/GenBank/DDBJ databases">
        <authorList>
            <person name="Varghese N."/>
            <person name="Submissions S."/>
        </authorList>
    </citation>
    <scope>NUCLEOTIDE SEQUENCE [LARGE SCALE GENOMIC DNA]</scope>
    <source>
        <strain evidence="12">DSM 241</strain>
    </source>
</reference>